<evidence type="ECO:0000313" key="1">
    <source>
        <dbReference type="EMBL" id="CEM48644.1"/>
    </source>
</evidence>
<accession>A0A0G4HW26</accession>
<dbReference type="AlphaFoldDB" id="A0A0G4HW26"/>
<dbReference type="EMBL" id="CDMZ01004100">
    <property type="protein sequence ID" value="CEM48644.1"/>
    <property type="molecule type" value="Genomic_DNA"/>
</dbReference>
<sequence>MNFASHNTPQGYLWVYDNGYPKQVNKHESHDTLAGYFREIPPAKNGKPGKYCMLEVGCKLYDRKSTLQGSSFLHQRGTCVASQASHPFVKGIWREATVQSWAQNTRGIFMGHAGAFEGKAARKQTSQGFFFSIVTHSTAV</sequence>
<proteinExistence type="predicted"/>
<organism evidence="1">
    <name type="scientific">Chromera velia CCMP2878</name>
    <dbReference type="NCBI Taxonomy" id="1169474"/>
    <lineage>
        <taxon>Eukaryota</taxon>
        <taxon>Sar</taxon>
        <taxon>Alveolata</taxon>
        <taxon>Colpodellida</taxon>
        <taxon>Chromeraceae</taxon>
        <taxon>Chromera</taxon>
    </lineage>
</organism>
<dbReference type="VEuPathDB" id="CryptoDB:Cvel_32451"/>
<reference evidence="1" key="1">
    <citation type="submission" date="2014-11" db="EMBL/GenBank/DDBJ databases">
        <authorList>
            <person name="Otto D Thomas"/>
            <person name="Naeem Raeece"/>
        </authorList>
    </citation>
    <scope>NUCLEOTIDE SEQUENCE</scope>
</reference>
<protein>
    <submittedName>
        <fullName evidence="1">Uncharacterized protein</fullName>
    </submittedName>
</protein>
<gene>
    <name evidence="1" type="ORF">Cvel_32451</name>
</gene>
<name>A0A0G4HW26_9ALVE</name>